<dbReference type="SUPFAM" id="SSF53300">
    <property type="entry name" value="vWA-like"/>
    <property type="match status" value="1"/>
</dbReference>
<feature type="binding site" evidence="13">
    <location>
        <position position="75"/>
    </location>
    <ligand>
        <name>a divalent metal cation</name>
        <dbReference type="ChEBI" id="CHEBI:60240"/>
    </ligand>
</feature>
<feature type="domain" description="VWFA" evidence="17">
    <location>
        <begin position="67"/>
        <end position="235"/>
    </location>
</feature>
<dbReference type="Gene3D" id="3.40.50.410">
    <property type="entry name" value="von Willebrand factor, type A domain"/>
    <property type="match status" value="1"/>
</dbReference>
<sequence>MSAGMFGRAPFRRQLLAIRTVVRILFFFLPPTMTDVNARHCKALLFLLTALLSTCNSEDASCQGAFDLYFVLDRSGSVAGNWGDIYGFVEQLTNRFVSPRMRVSFIVFSSRAEVILPLTGERAEIAEGLKMLSDVRPAGETFMYEGFKKASEQMEVQVPRASSIIIALTDGELAPYVYELTVQEADVARQLGARVYCVGVQDFDPEQLTEIADSKEQVLPVVAGFQSLKTIVNSILKKSCTEIFQVEPSSVCVNESFNIVLRGNGLAMGRSSEGVVCTLTVDHQTYNERPSVVQNNYILCPAPALQKAGESVEVLISFNNGQSFISSPVTIYATTCSEGMVVLVLILVLLLLLALGLLWWFWPLCCTIVIREPPPSRPPPPAPVPEPDDDPLPTKKWPVVDASYYGGRGPGGIKRMEVRWGDKGSTEEGARLEKAKNAVVTMVVEEEQPVIRKPPSRPPPTYQNHQQSHWYTPIKGRFDALMALMRQQYHRVAVMRPTPGDKGRCIKFTRDQSY</sequence>
<dbReference type="InterPro" id="IPR036465">
    <property type="entry name" value="vWFA_dom_sf"/>
</dbReference>
<dbReference type="Pfam" id="PF05587">
    <property type="entry name" value="Anth_Ig"/>
    <property type="match status" value="1"/>
</dbReference>
<dbReference type="PIRSF" id="PIRSF038023">
    <property type="entry name" value="Anthrax_toxin_receptor_2"/>
    <property type="match status" value="1"/>
</dbReference>
<dbReference type="InterPro" id="IPR017360">
    <property type="entry name" value="Anthrax_toxin_rcpt"/>
</dbReference>
<feature type="binding site" evidence="13">
    <location>
        <position position="77"/>
    </location>
    <ligand>
        <name>a divalent metal cation</name>
        <dbReference type="ChEBI" id="CHEBI:60240"/>
    </ligand>
</feature>
<keyword evidence="11" id="KW-0325">Glycoprotein</keyword>
<protein>
    <recommendedName>
        <fullName evidence="12">Anthrax toxin receptor</fullName>
    </recommendedName>
</protein>
<accession>A0AAY4E5Y8</accession>
<dbReference type="InterPro" id="IPR002035">
    <property type="entry name" value="VWF_A"/>
</dbReference>
<feature type="region of interest" description="Disordered" evidence="15">
    <location>
        <begin position="375"/>
        <end position="394"/>
    </location>
</feature>
<comment type="similarity">
    <text evidence="2 12">Belongs to the ATR family.</text>
</comment>
<evidence type="ECO:0000256" key="8">
    <source>
        <dbReference type="ARBA" id="ARBA00023136"/>
    </source>
</evidence>
<keyword evidence="3" id="KW-0597">Phosphoprotein</keyword>
<keyword evidence="6" id="KW-0732">Signal</keyword>
<dbReference type="SMART" id="SM00327">
    <property type="entry name" value="VWA"/>
    <property type="match status" value="1"/>
</dbReference>
<keyword evidence="8 12" id="KW-0472">Membrane</keyword>
<evidence type="ECO:0000256" key="5">
    <source>
        <dbReference type="ARBA" id="ARBA00022723"/>
    </source>
</evidence>
<keyword evidence="7 16" id="KW-1133">Transmembrane helix</keyword>
<evidence type="ECO:0000256" key="3">
    <source>
        <dbReference type="ARBA" id="ARBA00022553"/>
    </source>
</evidence>
<dbReference type="PANTHER" id="PTHR16059:SF29">
    <property type="entry name" value="ANTHRAX TOXIN RECEPTOR"/>
    <property type="match status" value="1"/>
</dbReference>
<dbReference type="FunFam" id="3.40.50.410:FF:000024">
    <property type="entry name" value="Anthrax toxin receptor"/>
    <property type="match status" value="1"/>
</dbReference>
<keyword evidence="5 12" id="KW-0479">Metal-binding</keyword>
<evidence type="ECO:0000256" key="6">
    <source>
        <dbReference type="ARBA" id="ARBA00022729"/>
    </source>
</evidence>
<dbReference type="RefSeq" id="XP_028827106.1">
    <property type="nucleotide sequence ID" value="XM_028971273.1"/>
</dbReference>
<keyword evidence="4 16" id="KW-0812">Transmembrane</keyword>
<evidence type="ECO:0000256" key="15">
    <source>
        <dbReference type="SAM" id="MobiDB-lite"/>
    </source>
</evidence>
<evidence type="ECO:0000256" key="13">
    <source>
        <dbReference type="PIRSR" id="PIRSR038023-1"/>
    </source>
</evidence>
<evidence type="ECO:0000256" key="10">
    <source>
        <dbReference type="ARBA" id="ARBA00023170"/>
    </source>
</evidence>
<evidence type="ECO:0000256" key="11">
    <source>
        <dbReference type="ARBA" id="ARBA00023180"/>
    </source>
</evidence>
<dbReference type="InterPro" id="IPR008400">
    <property type="entry name" value="Anthrax_toxin_rcpt_extracel"/>
</dbReference>
<reference evidence="18 19" key="1">
    <citation type="submission" date="2020-06" db="EMBL/GenBank/DDBJ databases">
        <authorList>
            <consortium name="Wellcome Sanger Institute Data Sharing"/>
        </authorList>
    </citation>
    <scope>NUCLEOTIDE SEQUENCE [LARGE SCALE GENOMIC DNA]</scope>
</reference>
<feature type="compositionally biased region" description="Pro residues" evidence="15">
    <location>
        <begin position="375"/>
        <end position="385"/>
    </location>
</feature>
<gene>
    <name evidence="18" type="primary">antxr2b</name>
</gene>
<dbReference type="GeneTree" id="ENSGT00940000156320"/>
<reference evidence="18" key="3">
    <citation type="submission" date="2025-09" db="UniProtKB">
        <authorList>
            <consortium name="Ensembl"/>
        </authorList>
    </citation>
    <scope>IDENTIFICATION</scope>
</reference>
<dbReference type="AlphaFoldDB" id="A0AAY4E5Y8"/>
<dbReference type="Ensembl" id="ENSDCDT00010063152.1">
    <property type="protein sequence ID" value="ENSDCDP00010052664.1"/>
    <property type="gene ID" value="ENSDCDG00010030733.1"/>
</dbReference>
<dbReference type="GO" id="GO:0009986">
    <property type="term" value="C:cell surface"/>
    <property type="evidence" value="ECO:0007669"/>
    <property type="project" value="TreeGrafter"/>
</dbReference>
<dbReference type="GeneID" id="114785276"/>
<evidence type="ECO:0000313" key="18">
    <source>
        <dbReference type="Ensembl" id="ENSDCDP00010052664.1"/>
    </source>
</evidence>
<reference evidence="18" key="2">
    <citation type="submission" date="2025-08" db="UniProtKB">
        <authorList>
            <consortium name="Ensembl"/>
        </authorList>
    </citation>
    <scope>IDENTIFICATION</scope>
</reference>
<evidence type="ECO:0000313" key="19">
    <source>
        <dbReference type="Proteomes" id="UP000694580"/>
    </source>
</evidence>
<evidence type="ECO:0000256" key="7">
    <source>
        <dbReference type="ARBA" id="ARBA00022989"/>
    </source>
</evidence>
<keyword evidence="10 12" id="KW-0675">Receptor</keyword>
<evidence type="ECO:0000256" key="1">
    <source>
        <dbReference type="ARBA" id="ARBA00004479"/>
    </source>
</evidence>
<feature type="transmembrane region" description="Helical" evidence="16">
    <location>
        <begin position="340"/>
        <end position="362"/>
    </location>
</feature>
<organism evidence="18 19">
    <name type="scientific">Denticeps clupeoides</name>
    <name type="common">denticle herring</name>
    <dbReference type="NCBI Taxonomy" id="299321"/>
    <lineage>
        <taxon>Eukaryota</taxon>
        <taxon>Metazoa</taxon>
        <taxon>Chordata</taxon>
        <taxon>Craniata</taxon>
        <taxon>Vertebrata</taxon>
        <taxon>Euteleostomi</taxon>
        <taxon>Actinopterygii</taxon>
        <taxon>Neopterygii</taxon>
        <taxon>Teleostei</taxon>
        <taxon>Clupei</taxon>
        <taxon>Clupeiformes</taxon>
        <taxon>Denticipitoidei</taxon>
        <taxon>Denticipitidae</taxon>
        <taxon>Denticeps</taxon>
    </lineage>
</organism>
<dbReference type="Proteomes" id="UP000694580">
    <property type="component" value="Chromosome 3"/>
</dbReference>
<dbReference type="Pfam" id="PF05586">
    <property type="entry name" value="Ant_C"/>
    <property type="match status" value="1"/>
</dbReference>
<dbReference type="PANTHER" id="PTHR16059">
    <property type="entry name" value="ANTHRAX TOXIN RECEPTOR"/>
    <property type="match status" value="1"/>
</dbReference>
<evidence type="ECO:0000256" key="14">
    <source>
        <dbReference type="PIRSR" id="PIRSR038023-2"/>
    </source>
</evidence>
<keyword evidence="19" id="KW-1185">Reference proteome</keyword>
<dbReference type="InterPro" id="IPR008399">
    <property type="entry name" value="Anthrax_toxin_rcpt_C"/>
</dbReference>
<feature type="region of interest" description="Disordered" evidence="15">
    <location>
        <begin position="448"/>
        <end position="467"/>
    </location>
</feature>
<dbReference type="Pfam" id="PF00092">
    <property type="entry name" value="VWA"/>
    <property type="match status" value="1"/>
</dbReference>
<dbReference type="PROSITE" id="PS50234">
    <property type="entry name" value="VWFA"/>
    <property type="match status" value="1"/>
</dbReference>
<feature type="disulfide bond" evidence="14">
    <location>
        <begin position="62"/>
        <end position="240"/>
    </location>
</feature>
<evidence type="ECO:0000256" key="9">
    <source>
        <dbReference type="ARBA" id="ARBA00023157"/>
    </source>
</evidence>
<dbReference type="GO" id="GO:0005886">
    <property type="term" value="C:plasma membrane"/>
    <property type="evidence" value="ECO:0007669"/>
    <property type="project" value="UniProtKB-UniRule"/>
</dbReference>
<evidence type="ECO:0000256" key="16">
    <source>
        <dbReference type="SAM" id="Phobius"/>
    </source>
</evidence>
<evidence type="ECO:0000256" key="12">
    <source>
        <dbReference type="PIRNR" id="PIRNR038023"/>
    </source>
</evidence>
<evidence type="ECO:0000259" key="17">
    <source>
        <dbReference type="PROSITE" id="PS50234"/>
    </source>
</evidence>
<evidence type="ECO:0000256" key="2">
    <source>
        <dbReference type="ARBA" id="ARBA00008095"/>
    </source>
</evidence>
<comment type="subcellular location">
    <subcellularLocation>
        <location evidence="1">Membrane</location>
        <topology evidence="1">Single-pass type I membrane protein</topology>
    </subcellularLocation>
</comment>
<proteinExistence type="inferred from homology"/>
<name>A0AAY4E5Y8_9TELE</name>
<keyword evidence="9 14" id="KW-1015">Disulfide bond</keyword>
<evidence type="ECO:0000256" key="4">
    <source>
        <dbReference type="ARBA" id="ARBA00022692"/>
    </source>
</evidence>
<dbReference type="GO" id="GO:0046872">
    <property type="term" value="F:metal ion binding"/>
    <property type="evidence" value="ECO:0007669"/>
    <property type="project" value="UniProtKB-UniRule"/>
</dbReference>
<dbReference type="GO" id="GO:0004888">
    <property type="term" value="F:transmembrane signaling receptor activity"/>
    <property type="evidence" value="ECO:0007669"/>
    <property type="project" value="TreeGrafter"/>
</dbReference>
<feature type="binding site" evidence="13">
    <location>
        <position position="141"/>
    </location>
    <ligand>
        <name>a divalent metal cation</name>
        <dbReference type="ChEBI" id="CHEBI:60240"/>
    </ligand>
</feature>